<proteinExistence type="predicted"/>
<organism evidence="1 2">
    <name type="scientific">Candidatus Daviesbacteria bacterium GW2011_GWB1_36_5</name>
    <dbReference type="NCBI Taxonomy" id="1618426"/>
    <lineage>
        <taxon>Bacteria</taxon>
        <taxon>Candidatus Daviesiibacteriota</taxon>
    </lineage>
</organism>
<name>A0A0G0F942_9BACT</name>
<protein>
    <recommendedName>
        <fullName evidence="3">Toxin YoeB</fullName>
    </recommendedName>
</protein>
<dbReference type="Gene3D" id="3.30.2310.20">
    <property type="entry name" value="RelE-like"/>
    <property type="match status" value="1"/>
</dbReference>
<reference evidence="1 2" key="1">
    <citation type="journal article" date="2015" name="Nature">
        <title>rRNA introns, odd ribosomes, and small enigmatic genomes across a large radiation of phyla.</title>
        <authorList>
            <person name="Brown C.T."/>
            <person name="Hug L.A."/>
            <person name="Thomas B.C."/>
            <person name="Sharon I."/>
            <person name="Castelle C.J."/>
            <person name="Singh A."/>
            <person name="Wilkins M.J."/>
            <person name="Williams K.H."/>
            <person name="Banfield J.F."/>
        </authorList>
    </citation>
    <scope>NUCLEOTIDE SEQUENCE [LARGE SCALE GENOMIC DNA]</scope>
</reference>
<dbReference type="InterPro" id="IPR035093">
    <property type="entry name" value="RelE/ParE_toxin_dom_sf"/>
</dbReference>
<gene>
    <name evidence="1" type="ORF">US19_C0009G0052</name>
</gene>
<dbReference type="Proteomes" id="UP000034492">
    <property type="component" value="Unassembled WGS sequence"/>
</dbReference>
<comment type="caution">
    <text evidence="1">The sequence shown here is derived from an EMBL/GenBank/DDBJ whole genome shotgun (WGS) entry which is preliminary data.</text>
</comment>
<dbReference type="AlphaFoldDB" id="A0A0G0F942"/>
<dbReference type="SUPFAM" id="SSF143011">
    <property type="entry name" value="RelE-like"/>
    <property type="match status" value="1"/>
</dbReference>
<evidence type="ECO:0008006" key="3">
    <source>
        <dbReference type="Google" id="ProtNLM"/>
    </source>
</evidence>
<evidence type="ECO:0000313" key="1">
    <source>
        <dbReference type="EMBL" id="KKQ10050.1"/>
    </source>
</evidence>
<dbReference type="EMBL" id="LBSA01000009">
    <property type="protein sequence ID" value="KKQ10050.1"/>
    <property type="molecule type" value="Genomic_DNA"/>
</dbReference>
<evidence type="ECO:0000313" key="2">
    <source>
        <dbReference type="Proteomes" id="UP000034492"/>
    </source>
</evidence>
<sequence length="82" mass="9738">MQIKPLSPKLVKYLTRHNLTDKFNKQLGLFKENFNHPSLNTEKLAPRELGLYSLRIDRKYRAVFHILPTGEVQFVDINDHYQ</sequence>
<accession>A0A0G0F942</accession>